<dbReference type="EMBL" id="LVWD01000037">
    <property type="protein sequence ID" value="OAD39840.1"/>
    <property type="molecule type" value="Genomic_DNA"/>
</dbReference>
<evidence type="ECO:0000313" key="5">
    <source>
        <dbReference type="Proteomes" id="UP000185680"/>
    </source>
</evidence>
<dbReference type="RefSeq" id="WP_066095260.1">
    <property type="nucleotide sequence ID" value="NZ_LVWD01000037.1"/>
</dbReference>
<protein>
    <recommendedName>
        <fullName evidence="1">DUF5648 domain-containing protein</fullName>
    </recommendedName>
</protein>
<reference evidence="3 4" key="1">
    <citation type="submission" date="2016-02" db="EMBL/GenBank/DDBJ databases">
        <title>Draft genome sequence of Hydrogenophaga sp. LPB0072.</title>
        <authorList>
            <person name="Shin S.-K."/>
            <person name="Yi H."/>
        </authorList>
    </citation>
    <scope>NUCLEOTIDE SEQUENCE [LARGE SCALE GENOMIC DNA]</scope>
    <source>
        <strain evidence="3 4">LPB0072</strain>
    </source>
</reference>
<feature type="domain" description="DUF5648" evidence="1">
    <location>
        <begin position="132"/>
        <end position="181"/>
    </location>
</feature>
<organism evidence="2 5">
    <name type="scientific">Hydrogenophaga crassostreae</name>
    <dbReference type="NCBI Taxonomy" id="1763535"/>
    <lineage>
        <taxon>Bacteria</taxon>
        <taxon>Pseudomonadati</taxon>
        <taxon>Pseudomonadota</taxon>
        <taxon>Betaproteobacteria</taxon>
        <taxon>Burkholderiales</taxon>
        <taxon>Comamonadaceae</taxon>
        <taxon>Hydrogenophaga</taxon>
    </lineage>
</organism>
<evidence type="ECO:0000313" key="2">
    <source>
        <dbReference type="EMBL" id="AOW11749.1"/>
    </source>
</evidence>
<gene>
    <name evidence="2" type="ORF">LPB072_01625</name>
    <name evidence="3" type="ORF">LPB72_19885</name>
</gene>
<dbReference type="Proteomes" id="UP000185680">
    <property type="component" value="Chromosome"/>
</dbReference>
<dbReference type="Proteomes" id="UP000185657">
    <property type="component" value="Unassembled WGS sequence"/>
</dbReference>
<feature type="domain" description="DUF5648" evidence="1">
    <location>
        <begin position="35"/>
        <end position="114"/>
    </location>
</feature>
<dbReference type="Pfam" id="PF18885">
    <property type="entry name" value="DUF5648"/>
    <property type="match status" value="2"/>
</dbReference>
<sequence>MAKILSPYFGSGGALRSEALLNTTKGVVLPKAAPYPKPVYRFLNSRTGVHFYTITESERDYIIANFPWFNLEGAGFYAQQGPVSGLSPVYRFDNLVTGTHFYTISEAEKDKVVADYPAIFRLSGPGLWASAAPAPGWVPMHRFFNRSTGTHFYTANEVERQKVVANMPTMNYDGIGYYVRTNDGPVLTGVVAVNGPVQNAVVCLDVNLNNACDGNEKQSAKTGTNGVYDISFPRDEVSEATQAASPLIAVMVPGLANNPNTTLDIDLGLGDGPQVTHAGFVMRQVPGKTGPINPLTTLVAAGVAGGMTEATARGNVAIQLAIAEAKIDNYQDDSPIHVGGLTDNARLMAGVTQGVLEDGIPLEVGDQNASSAEQQGDLRSLRYTMNGYLSYLDFLLPAKAAGTPGITLLDRRLTFVAGSSVNADDYNQAYLTDAGWLRCDYFVPIQATLGVPSRSTFCNAQRAVGARSYASVAGRPMAEVVTQLQSDPLNFINTGGLSTGNLLAALGNAQFPSGSSVRLGTSLNLNQPIYINSINTDGRPQIEATTLEALIAAWPAASVNLSNGGGTLSLGLGSGDFKNLRVAFTGITSAAGGSVQFYECDLDSNQQNPSSCIATSAGSYAIQTIQGARVMSFAGHAETVMSHVRHYVEVKADHQANSVIGSGDWVFLARQLKPHISSNQSENKRLNRTGWSAMKAQLGL</sequence>
<dbReference type="EMBL" id="CP017476">
    <property type="protein sequence ID" value="AOW11749.1"/>
    <property type="molecule type" value="Genomic_DNA"/>
</dbReference>
<evidence type="ECO:0000259" key="1">
    <source>
        <dbReference type="Pfam" id="PF18885"/>
    </source>
</evidence>
<evidence type="ECO:0000313" key="3">
    <source>
        <dbReference type="EMBL" id="OAD39840.1"/>
    </source>
</evidence>
<dbReference type="KEGG" id="hyl:LPB072_01625"/>
<proteinExistence type="predicted"/>
<evidence type="ECO:0000313" key="4">
    <source>
        <dbReference type="Proteomes" id="UP000185657"/>
    </source>
</evidence>
<name>A0A167GT09_9BURK</name>
<dbReference type="AlphaFoldDB" id="A0A167GT09"/>
<dbReference type="STRING" id="1763535.LPB072_01625"/>
<dbReference type="InterPro" id="IPR043708">
    <property type="entry name" value="DUF5648"/>
</dbReference>
<accession>A0A167GT09</accession>
<reference evidence="2 5" key="2">
    <citation type="submission" date="2016-10" db="EMBL/GenBank/DDBJ databases">
        <title>Hydorgenophaga sp. LPB0072 isolated from gastropod.</title>
        <authorList>
            <person name="Kim E."/>
            <person name="Yi H."/>
        </authorList>
    </citation>
    <scope>NUCLEOTIDE SEQUENCE [LARGE SCALE GENOMIC DNA]</scope>
    <source>
        <strain evidence="2 5">LPB0072</strain>
    </source>
</reference>
<dbReference type="OrthoDB" id="9770871at2"/>
<keyword evidence="4" id="KW-1185">Reference proteome</keyword>